<keyword evidence="2" id="KW-1185">Reference proteome</keyword>
<dbReference type="EMBL" id="UZAK01039606">
    <property type="protein sequence ID" value="VDP63235.1"/>
    <property type="molecule type" value="Genomic_DNA"/>
</dbReference>
<dbReference type="AlphaFoldDB" id="A0A183KQE9"/>
<dbReference type="Proteomes" id="UP000279833">
    <property type="component" value="Unassembled WGS sequence"/>
</dbReference>
<organism evidence="3">
    <name type="scientific">Schistosoma curassoni</name>
    <dbReference type="NCBI Taxonomy" id="6186"/>
    <lineage>
        <taxon>Eukaryota</taxon>
        <taxon>Metazoa</taxon>
        <taxon>Spiralia</taxon>
        <taxon>Lophotrochozoa</taxon>
        <taxon>Platyhelminthes</taxon>
        <taxon>Trematoda</taxon>
        <taxon>Digenea</taxon>
        <taxon>Strigeidida</taxon>
        <taxon>Schistosomatoidea</taxon>
        <taxon>Schistosomatidae</taxon>
        <taxon>Schistosoma</taxon>
    </lineage>
</organism>
<evidence type="ECO:0000313" key="1">
    <source>
        <dbReference type="EMBL" id="VDP63235.1"/>
    </source>
</evidence>
<name>A0A183KQE9_9TREM</name>
<evidence type="ECO:0000313" key="2">
    <source>
        <dbReference type="Proteomes" id="UP000279833"/>
    </source>
</evidence>
<accession>A0A183KQE9</accession>
<dbReference type="WBParaSite" id="SCUD_0001728701-mRNA-1">
    <property type="protein sequence ID" value="SCUD_0001728701-mRNA-1"/>
    <property type="gene ID" value="SCUD_0001728701"/>
</dbReference>
<protein>
    <submittedName>
        <fullName evidence="3">Reverse transcriptase domain-containing protein</fullName>
    </submittedName>
</protein>
<reference evidence="3" key="1">
    <citation type="submission" date="2016-06" db="UniProtKB">
        <authorList>
            <consortium name="WormBaseParasite"/>
        </authorList>
    </citation>
    <scope>IDENTIFICATION</scope>
</reference>
<evidence type="ECO:0000313" key="3">
    <source>
        <dbReference type="WBParaSite" id="SCUD_0001728701-mRNA-1"/>
    </source>
</evidence>
<proteinExistence type="predicted"/>
<reference evidence="1 2" key="2">
    <citation type="submission" date="2018-11" db="EMBL/GenBank/DDBJ databases">
        <authorList>
            <consortium name="Pathogen Informatics"/>
        </authorList>
    </citation>
    <scope>NUCLEOTIDE SEQUENCE [LARGE SCALE GENOMIC DNA]</scope>
    <source>
        <strain evidence="1">Dakar</strain>
        <strain evidence="2">Dakar, Senegal</strain>
    </source>
</reference>
<sequence>MVNLIFSQAMEYRSGVSQASVPGHFFLIYISDLPQHVSSDSLRFADDVKLRRDERDPGDRPALWKDLTQL</sequence>
<gene>
    <name evidence="1" type="ORF">SCUD_LOCUS17284</name>
</gene>